<evidence type="ECO:0000313" key="3">
    <source>
        <dbReference type="Proteomes" id="UP000192599"/>
    </source>
</evidence>
<dbReference type="Proteomes" id="UP000192599">
    <property type="component" value="Unassembled WGS sequence"/>
</dbReference>
<keyword evidence="1" id="KW-0732">Signal</keyword>
<evidence type="ECO:0008006" key="4">
    <source>
        <dbReference type="Google" id="ProtNLM"/>
    </source>
</evidence>
<evidence type="ECO:0000313" key="2">
    <source>
        <dbReference type="EMBL" id="OQR42099.1"/>
    </source>
</evidence>
<dbReference type="EMBL" id="LNTC01000010">
    <property type="protein sequence ID" value="OQR42099.1"/>
    <property type="molecule type" value="Genomic_DNA"/>
</dbReference>
<gene>
    <name evidence="2" type="ORF">AS859_01690</name>
</gene>
<dbReference type="RefSeq" id="WP_066222503.1">
    <property type="nucleotide sequence ID" value="NZ_CP060694.1"/>
</dbReference>
<accession>A0A1V9VDW3</accession>
<organism evidence="2 3">
    <name type="scientific">Aliarcobacter cryaerophilus</name>
    <dbReference type="NCBI Taxonomy" id="28198"/>
    <lineage>
        <taxon>Bacteria</taxon>
        <taxon>Pseudomonadati</taxon>
        <taxon>Campylobacterota</taxon>
        <taxon>Epsilonproteobacteria</taxon>
        <taxon>Campylobacterales</taxon>
        <taxon>Arcobacteraceae</taxon>
        <taxon>Aliarcobacter</taxon>
    </lineage>
</organism>
<protein>
    <recommendedName>
        <fullName evidence="4">DUF4412 domain-containing protein</fullName>
    </recommendedName>
</protein>
<proteinExistence type="predicted"/>
<feature type="chain" id="PRO_5010744389" description="DUF4412 domain-containing protein" evidence="1">
    <location>
        <begin position="19"/>
        <end position="205"/>
    </location>
</feature>
<evidence type="ECO:0000256" key="1">
    <source>
        <dbReference type="SAM" id="SignalP"/>
    </source>
</evidence>
<reference evidence="2 3" key="1">
    <citation type="submission" date="2017-04" db="EMBL/GenBank/DDBJ databases">
        <title>Accumulation and expression of multiple antibiotic resistance genes in Arcobacter cryaerophilus that thrives in sewage.</title>
        <authorList>
            <person name="Millar J.A."/>
            <person name="Raghavan R."/>
        </authorList>
    </citation>
    <scope>NUCLEOTIDE SEQUENCE [LARGE SCALE GENOMIC DNA]</scope>
    <source>
        <strain evidence="2 3">AZT-1</strain>
    </source>
</reference>
<feature type="signal peptide" evidence="1">
    <location>
        <begin position="1"/>
        <end position="18"/>
    </location>
</feature>
<comment type="caution">
    <text evidence="2">The sequence shown here is derived from an EMBL/GenBank/DDBJ whole genome shotgun (WGS) entry which is preliminary data.</text>
</comment>
<name>A0A1V9VDW3_9BACT</name>
<dbReference type="AlphaFoldDB" id="A0A1V9VDW3"/>
<sequence>MKKIAFVILLFSVCNLFAQNNRYDIKSGIVEYDILGTTNSKDHTFTGSSILYFKDFGNLELFDEIITQKRGSIVEEERNTYKISKGKIYTADFNDEIIYSQDLSVDDENPIANTKNREAFKEMGAKFLGNENILGYKCDIWELGEYKIWVYNSVPLKQISKSLGVEQMQIAKNANFNIDIKDNKFKLPNFPVKAIDVIIGEGEEE</sequence>